<protein>
    <submittedName>
        <fullName evidence="7">Lipopolysaccharide biosynthesis protein WzxC</fullName>
    </submittedName>
</protein>
<keyword evidence="8" id="KW-1185">Reference proteome</keyword>
<dbReference type="STRING" id="1267766.WYH_02964"/>
<keyword evidence="5" id="KW-1133">Transmembrane helix</keyword>
<dbReference type="AlphaFoldDB" id="A0A0F7KYU3"/>
<keyword evidence="3" id="KW-1003">Cell membrane</keyword>
<dbReference type="Pfam" id="PF13440">
    <property type="entry name" value="Polysacc_synt_3"/>
    <property type="match status" value="1"/>
</dbReference>
<evidence type="ECO:0000313" key="7">
    <source>
        <dbReference type="EMBL" id="AKH43990.1"/>
    </source>
</evidence>
<proteinExistence type="inferred from homology"/>
<keyword evidence="6" id="KW-0472">Membrane</keyword>
<dbReference type="Proteomes" id="UP000034392">
    <property type="component" value="Chromosome"/>
</dbReference>
<reference evidence="7" key="1">
    <citation type="submission" date="2015-05" db="EMBL/GenBank/DDBJ databases">
        <title>The complete genome of Altererythrobacter atlanticus strain 26DY36.</title>
        <authorList>
            <person name="Wu Y.-H."/>
            <person name="Cheng H."/>
            <person name="Wu X.-W."/>
        </authorList>
    </citation>
    <scope>NUCLEOTIDE SEQUENCE [LARGE SCALE GENOMIC DNA]</scope>
    <source>
        <strain evidence="7">26DY36</strain>
    </source>
</reference>
<dbReference type="PANTHER" id="PTHR30250:SF10">
    <property type="entry name" value="LIPOPOLYSACCHARIDE BIOSYNTHESIS PROTEIN WZXC"/>
    <property type="match status" value="1"/>
</dbReference>
<evidence type="ECO:0000256" key="3">
    <source>
        <dbReference type="ARBA" id="ARBA00022475"/>
    </source>
</evidence>
<comment type="similarity">
    <text evidence="2">Belongs to the polysaccharide synthase family.</text>
</comment>
<dbReference type="CDD" id="cd13127">
    <property type="entry name" value="MATE_tuaB_like"/>
    <property type="match status" value="1"/>
</dbReference>
<dbReference type="PATRIC" id="fig|1267766.3.peg.3003"/>
<evidence type="ECO:0000313" key="8">
    <source>
        <dbReference type="Proteomes" id="UP000034392"/>
    </source>
</evidence>
<sequence length="488" mass="52486">MSESLRDEVKRAVIWRSGSQILAQAVAWGSTLAVIRILDPSDYGLFAMTQVVLAFLAFLNGSGFASSLIQDRHIDETKVRQGFGLLILVNGGIALIQLAIAPIAAAWYRQPLVEDLLQVQALMYLATPFIAIPEVLLTRELDFRRPAIANTIATIVSAAVAITCALAGFGVWTLVYAPIAMFWTRAIALMVASRFTLLPSFSFAGAGQMFNFGIMLLASHFFWTIITQADVFIASRSVEPHDLGIYAEGLFLTTLIANKFVPPLNEVAFPAYAKLQNDRATLSASFLKAVRLIMLVTCPLYFGLAAVAPDAVLILLGEKWTEMTPLVRILSLAMPAMTLHILFAPAVNAIGRPEISMRTSLFGVLVMPLAFVIGVRSGIEGLAWAWLLAFPLLPAFAFLLARKPLGIGARQLLAALAPGIGAAAAMALPVHALGTALPEMASWARLICQIAAGGILYGAILFVTSRATLEELIALVLRRRSPEISATA</sequence>
<keyword evidence="4" id="KW-0812">Transmembrane</keyword>
<dbReference type="RefSeq" id="WP_046904411.1">
    <property type="nucleotide sequence ID" value="NZ_CP011452.2"/>
</dbReference>
<evidence type="ECO:0000256" key="2">
    <source>
        <dbReference type="ARBA" id="ARBA00007430"/>
    </source>
</evidence>
<dbReference type="InterPro" id="IPR050833">
    <property type="entry name" value="Poly_Biosynth_Transport"/>
</dbReference>
<dbReference type="GO" id="GO:0005886">
    <property type="term" value="C:plasma membrane"/>
    <property type="evidence" value="ECO:0007669"/>
    <property type="project" value="UniProtKB-SubCell"/>
</dbReference>
<evidence type="ECO:0000256" key="1">
    <source>
        <dbReference type="ARBA" id="ARBA00004651"/>
    </source>
</evidence>
<dbReference type="KEGG" id="aay:WYH_02964"/>
<evidence type="ECO:0000256" key="5">
    <source>
        <dbReference type="ARBA" id="ARBA00022989"/>
    </source>
</evidence>
<dbReference type="OrthoDB" id="7605542at2"/>
<accession>A0A0F7KYU3</accession>
<comment type="subcellular location">
    <subcellularLocation>
        <location evidence="1">Cell membrane</location>
        <topology evidence="1">Multi-pass membrane protein</topology>
    </subcellularLocation>
</comment>
<dbReference type="EMBL" id="CP011452">
    <property type="protein sequence ID" value="AKH43990.1"/>
    <property type="molecule type" value="Genomic_DNA"/>
</dbReference>
<organism evidence="7 8">
    <name type="scientific">Croceibacterium atlanticum</name>
    <dbReference type="NCBI Taxonomy" id="1267766"/>
    <lineage>
        <taxon>Bacteria</taxon>
        <taxon>Pseudomonadati</taxon>
        <taxon>Pseudomonadota</taxon>
        <taxon>Alphaproteobacteria</taxon>
        <taxon>Sphingomonadales</taxon>
        <taxon>Erythrobacteraceae</taxon>
        <taxon>Croceibacterium</taxon>
    </lineage>
</organism>
<gene>
    <name evidence="7" type="primary">wzxC_1</name>
    <name evidence="7" type="ORF">WYH_02964</name>
</gene>
<evidence type="ECO:0000256" key="6">
    <source>
        <dbReference type="ARBA" id="ARBA00023136"/>
    </source>
</evidence>
<dbReference type="PANTHER" id="PTHR30250">
    <property type="entry name" value="PST FAMILY PREDICTED COLANIC ACID TRANSPORTER"/>
    <property type="match status" value="1"/>
</dbReference>
<evidence type="ECO:0000256" key="4">
    <source>
        <dbReference type="ARBA" id="ARBA00022692"/>
    </source>
</evidence>
<name>A0A0F7KYU3_9SPHN</name>